<organism evidence="1 2">
    <name type="scientific">Daedalea quercina L-15889</name>
    <dbReference type="NCBI Taxonomy" id="1314783"/>
    <lineage>
        <taxon>Eukaryota</taxon>
        <taxon>Fungi</taxon>
        <taxon>Dikarya</taxon>
        <taxon>Basidiomycota</taxon>
        <taxon>Agaricomycotina</taxon>
        <taxon>Agaricomycetes</taxon>
        <taxon>Polyporales</taxon>
        <taxon>Fomitopsis</taxon>
    </lineage>
</organism>
<dbReference type="Proteomes" id="UP000076727">
    <property type="component" value="Unassembled WGS sequence"/>
</dbReference>
<keyword evidence="2" id="KW-1185">Reference proteome</keyword>
<gene>
    <name evidence="1" type="ORF">DAEQUDRAFT_293000</name>
</gene>
<name>A0A165TZE0_9APHY</name>
<sequence>MIELLLAPTSVGSNTPGWMRREGETRTCYVSLGSYGQSMTPTGTWSLEKFRRTQIPIAGTKVQVVQHARSSQIRRRRITVHGTTRRRMYATTRIPIAL</sequence>
<reference evidence="1 2" key="1">
    <citation type="journal article" date="2016" name="Mol. Biol. Evol.">
        <title>Comparative Genomics of Early-Diverging Mushroom-Forming Fungi Provides Insights into the Origins of Lignocellulose Decay Capabilities.</title>
        <authorList>
            <person name="Nagy L.G."/>
            <person name="Riley R."/>
            <person name="Tritt A."/>
            <person name="Adam C."/>
            <person name="Daum C."/>
            <person name="Floudas D."/>
            <person name="Sun H."/>
            <person name="Yadav J.S."/>
            <person name="Pangilinan J."/>
            <person name="Larsson K.H."/>
            <person name="Matsuura K."/>
            <person name="Barry K."/>
            <person name="Labutti K."/>
            <person name="Kuo R."/>
            <person name="Ohm R.A."/>
            <person name="Bhattacharya S.S."/>
            <person name="Shirouzu T."/>
            <person name="Yoshinaga Y."/>
            <person name="Martin F.M."/>
            <person name="Grigoriev I.V."/>
            <person name="Hibbett D.S."/>
        </authorList>
    </citation>
    <scope>NUCLEOTIDE SEQUENCE [LARGE SCALE GENOMIC DNA]</scope>
    <source>
        <strain evidence="1 2">L-15889</strain>
    </source>
</reference>
<protein>
    <submittedName>
        <fullName evidence="1">Uncharacterized protein</fullName>
    </submittedName>
</protein>
<evidence type="ECO:0000313" key="2">
    <source>
        <dbReference type="Proteomes" id="UP000076727"/>
    </source>
</evidence>
<dbReference type="EMBL" id="KV429034">
    <property type="protein sequence ID" value="KZT74175.1"/>
    <property type="molecule type" value="Genomic_DNA"/>
</dbReference>
<evidence type="ECO:0000313" key="1">
    <source>
        <dbReference type="EMBL" id="KZT74175.1"/>
    </source>
</evidence>
<proteinExistence type="predicted"/>
<dbReference type="AlphaFoldDB" id="A0A165TZE0"/>
<accession>A0A165TZE0</accession>